<evidence type="ECO:0000256" key="1">
    <source>
        <dbReference type="SAM" id="SignalP"/>
    </source>
</evidence>
<sequence length="226" mass="23080">MTRFLAPLLIGLAATPSLAAERRFTITSFDRIRMEAPFDVVLATNKSPNAKAEGPAAALDLVDLQVEGRTLIVRQRSSTGARTSAPIRLTIATPDLTTATVIGTGRLQIDRMTGLTVNLALAGPGLLKVADLRADRLNLVAGGSGAVALAGAVKTGNVLAEGSVVVDAGALGADELVLVATGNSEVRAAARRTVKVTASGATTVTLQNPVSCIQKVTGAATVTNCR</sequence>
<name>A0ABZ2G0K7_9SPHN</name>
<keyword evidence="4" id="KW-1185">Reference proteome</keyword>
<dbReference type="EMBL" id="CP145607">
    <property type="protein sequence ID" value="WWM69667.1"/>
    <property type="molecule type" value="Genomic_DNA"/>
</dbReference>
<keyword evidence="1" id="KW-0732">Signal</keyword>
<protein>
    <submittedName>
        <fullName evidence="3">DUF2807 domain-containing protein</fullName>
    </submittedName>
</protein>
<dbReference type="RefSeq" id="WP_338501930.1">
    <property type="nucleotide sequence ID" value="NZ_CP145607.1"/>
</dbReference>
<organism evidence="3 4">
    <name type="scientific">Sphingomonas kaistensis</name>
    <dbReference type="NCBI Taxonomy" id="298708"/>
    <lineage>
        <taxon>Bacteria</taxon>
        <taxon>Pseudomonadati</taxon>
        <taxon>Pseudomonadota</taxon>
        <taxon>Alphaproteobacteria</taxon>
        <taxon>Sphingomonadales</taxon>
        <taxon>Sphingomonadaceae</taxon>
        <taxon>Sphingomonas</taxon>
    </lineage>
</organism>
<dbReference type="Proteomes" id="UP001382935">
    <property type="component" value="Chromosome"/>
</dbReference>
<feature type="chain" id="PRO_5047511156" evidence="1">
    <location>
        <begin position="20"/>
        <end position="226"/>
    </location>
</feature>
<feature type="domain" description="Putative auto-transporter adhesin head GIN" evidence="2">
    <location>
        <begin position="29"/>
        <end position="206"/>
    </location>
</feature>
<feature type="signal peptide" evidence="1">
    <location>
        <begin position="1"/>
        <end position="19"/>
    </location>
</feature>
<dbReference type="InterPro" id="IPR021255">
    <property type="entry name" value="DUF2807"/>
</dbReference>
<evidence type="ECO:0000259" key="2">
    <source>
        <dbReference type="Pfam" id="PF10988"/>
    </source>
</evidence>
<accession>A0ABZ2G0K7</accession>
<gene>
    <name evidence="3" type="ORF">V6R86_02895</name>
</gene>
<reference evidence="3 4" key="1">
    <citation type="submission" date="2024-02" db="EMBL/GenBank/DDBJ databases">
        <title>Full genome sequence of Sphingomonas kaistensis.</title>
        <authorList>
            <person name="Poletto B.L."/>
            <person name="Silva G."/>
            <person name="Galante D."/>
            <person name="Campos K.R."/>
            <person name="Santos M.B.N."/>
            <person name="Sacchi C.T."/>
        </authorList>
    </citation>
    <scope>NUCLEOTIDE SEQUENCE [LARGE SCALE GENOMIC DNA]</scope>
    <source>
        <strain evidence="3 4">MA4R</strain>
    </source>
</reference>
<evidence type="ECO:0000313" key="4">
    <source>
        <dbReference type="Proteomes" id="UP001382935"/>
    </source>
</evidence>
<dbReference type="Pfam" id="PF10988">
    <property type="entry name" value="DUF2807"/>
    <property type="match status" value="1"/>
</dbReference>
<dbReference type="Gene3D" id="2.160.20.120">
    <property type="match status" value="1"/>
</dbReference>
<proteinExistence type="predicted"/>
<evidence type="ECO:0000313" key="3">
    <source>
        <dbReference type="EMBL" id="WWM69667.1"/>
    </source>
</evidence>